<accession>A0A1E3PTT2</accession>
<dbReference type="InterPro" id="IPR035952">
    <property type="entry name" value="Rhomboid-like_sf"/>
</dbReference>
<evidence type="ECO:0000256" key="4">
    <source>
        <dbReference type="ARBA" id="ARBA00023136"/>
    </source>
</evidence>
<evidence type="ECO:0000256" key="5">
    <source>
        <dbReference type="SAM" id="MobiDB-lite"/>
    </source>
</evidence>
<evidence type="ECO:0000256" key="1">
    <source>
        <dbReference type="ARBA" id="ARBA00004141"/>
    </source>
</evidence>
<dbReference type="Proteomes" id="UP000094385">
    <property type="component" value="Unassembled WGS sequence"/>
</dbReference>
<dbReference type="AlphaFoldDB" id="A0A1E3PTT2"/>
<feature type="region of interest" description="Disordered" evidence="5">
    <location>
        <begin position="260"/>
        <end position="291"/>
    </location>
</feature>
<keyword evidence="4 6" id="KW-0472">Membrane</keyword>
<feature type="transmembrane region" description="Helical" evidence="6">
    <location>
        <begin position="184"/>
        <end position="216"/>
    </location>
</feature>
<dbReference type="EMBL" id="KV454310">
    <property type="protein sequence ID" value="ODQ68839.1"/>
    <property type="molecule type" value="Genomic_DNA"/>
</dbReference>
<evidence type="ECO:0000313" key="7">
    <source>
        <dbReference type="EMBL" id="ODQ68839.1"/>
    </source>
</evidence>
<dbReference type="PANTHER" id="PTHR43066">
    <property type="entry name" value="RHOMBOID-RELATED PROTEIN"/>
    <property type="match status" value="1"/>
</dbReference>
<name>A0A1E3PTT2_LIPST</name>
<dbReference type="GO" id="GO:0004252">
    <property type="term" value="F:serine-type endopeptidase activity"/>
    <property type="evidence" value="ECO:0007669"/>
    <property type="project" value="TreeGrafter"/>
</dbReference>
<organism evidence="7 8">
    <name type="scientific">Lipomyces starkeyi NRRL Y-11557</name>
    <dbReference type="NCBI Taxonomy" id="675824"/>
    <lineage>
        <taxon>Eukaryota</taxon>
        <taxon>Fungi</taxon>
        <taxon>Dikarya</taxon>
        <taxon>Ascomycota</taxon>
        <taxon>Saccharomycotina</taxon>
        <taxon>Lipomycetes</taxon>
        <taxon>Lipomycetales</taxon>
        <taxon>Lipomycetaceae</taxon>
        <taxon>Lipomyces</taxon>
    </lineage>
</organism>
<sequence length="304" mass="33098">MFAATPPGFKNAPISKLFITITVSASIISSIAGIKHYFFLQLVPHIWGWGQWWRLIVWEFVYLNESEVLFASLLVYNLRVIERMLGSRKYASMLILSYAFTFLLAPFILILLKIVPSYTANYLPPGPTPIIFAALALYHDMIPSVYKFRISSATPSTESAESQSSSTSEPSSSTSHTITLSDKIFVYILSVQVALAQMPGSLICAFTGWLVGVLWTREVLPGRNWRIPEWWWERTRTQGMASLAAFGTGQVTGMAGANTETAGAATGGDGGGGAEGGQTAPTNTAATQGRGFGSQILDTFRGNF</sequence>
<evidence type="ECO:0000313" key="8">
    <source>
        <dbReference type="Proteomes" id="UP000094385"/>
    </source>
</evidence>
<dbReference type="PANTHER" id="PTHR43066:SF21">
    <property type="entry name" value="UBIQUITIN-ASSOCIATED DOMAIN-CONTAINING PROTEIN 2"/>
    <property type="match status" value="1"/>
</dbReference>
<keyword evidence="2 6" id="KW-0812">Transmembrane</keyword>
<comment type="subcellular location">
    <subcellularLocation>
        <location evidence="1">Membrane</location>
        <topology evidence="1">Multi-pass membrane protein</topology>
    </subcellularLocation>
</comment>
<protein>
    <recommendedName>
        <fullName evidence="9">Peptidase S54 rhomboid domain-containing protein</fullName>
    </recommendedName>
</protein>
<dbReference type="STRING" id="675824.A0A1E3PTT2"/>
<evidence type="ECO:0000256" key="6">
    <source>
        <dbReference type="SAM" id="Phobius"/>
    </source>
</evidence>
<feature type="transmembrane region" description="Helical" evidence="6">
    <location>
        <begin position="90"/>
        <end position="115"/>
    </location>
</feature>
<dbReference type="OrthoDB" id="272778at2759"/>
<dbReference type="SUPFAM" id="SSF144091">
    <property type="entry name" value="Rhomboid-like"/>
    <property type="match status" value="1"/>
</dbReference>
<dbReference type="GO" id="GO:0016020">
    <property type="term" value="C:membrane"/>
    <property type="evidence" value="ECO:0007669"/>
    <property type="project" value="UniProtKB-SubCell"/>
</dbReference>
<keyword evidence="3 6" id="KW-1133">Transmembrane helix</keyword>
<evidence type="ECO:0008006" key="9">
    <source>
        <dbReference type="Google" id="ProtNLM"/>
    </source>
</evidence>
<gene>
    <name evidence="7" type="ORF">LIPSTDRAFT_76715</name>
</gene>
<feature type="transmembrane region" description="Helical" evidence="6">
    <location>
        <begin position="60"/>
        <end position="78"/>
    </location>
</feature>
<proteinExistence type="predicted"/>
<keyword evidence="8" id="KW-1185">Reference proteome</keyword>
<evidence type="ECO:0000256" key="3">
    <source>
        <dbReference type="ARBA" id="ARBA00022989"/>
    </source>
</evidence>
<feature type="compositionally biased region" description="Gly residues" evidence="5">
    <location>
        <begin position="265"/>
        <end position="276"/>
    </location>
</feature>
<reference evidence="7 8" key="1">
    <citation type="journal article" date="2016" name="Proc. Natl. Acad. Sci. U.S.A.">
        <title>Comparative genomics of biotechnologically important yeasts.</title>
        <authorList>
            <person name="Riley R."/>
            <person name="Haridas S."/>
            <person name="Wolfe K.H."/>
            <person name="Lopes M.R."/>
            <person name="Hittinger C.T."/>
            <person name="Goeker M."/>
            <person name="Salamov A.A."/>
            <person name="Wisecaver J.H."/>
            <person name="Long T.M."/>
            <person name="Calvey C.H."/>
            <person name="Aerts A.L."/>
            <person name="Barry K.W."/>
            <person name="Choi C."/>
            <person name="Clum A."/>
            <person name="Coughlan A.Y."/>
            <person name="Deshpande S."/>
            <person name="Douglass A.P."/>
            <person name="Hanson S.J."/>
            <person name="Klenk H.-P."/>
            <person name="LaButti K.M."/>
            <person name="Lapidus A."/>
            <person name="Lindquist E.A."/>
            <person name="Lipzen A.M."/>
            <person name="Meier-Kolthoff J.P."/>
            <person name="Ohm R.A."/>
            <person name="Otillar R.P."/>
            <person name="Pangilinan J.L."/>
            <person name="Peng Y."/>
            <person name="Rokas A."/>
            <person name="Rosa C.A."/>
            <person name="Scheuner C."/>
            <person name="Sibirny A.A."/>
            <person name="Slot J.C."/>
            <person name="Stielow J.B."/>
            <person name="Sun H."/>
            <person name="Kurtzman C.P."/>
            <person name="Blackwell M."/>
            <person name="Grigoriev I.V."/>
            <person name="Jeffries T.W."/>
        </authorList>
    </citation>
    <scope>NUCLEOTIDE SEQUENCE [LARGE SCALE GENOMIC DNA]</scope>
    <source>
        <strain evidence="7 8">NRRL Y-11557</strain>
    </source>
</reference>
<feature type="transmembrane region" description="Helical" evidence="6">
    <location>
        <begin position="17"/>
        <end position="40"/>
    </location>
</feature>
<evidence type="ECO:0000256" key="2">
    <source>
        <dbReference type="ARBA" id="ARBA00022692"/>
    </source>
</evidence>